<keyword evidence="9" id="KW-1185">Reference proteome</keyword>
<organism evidence="8 9">
    <name type="scientific">Malonomonas rubra DSM 5091</name>
    <dbReference type="NCBI Taxonomy" id="1122189"/>
    <lineage>
        <taxon>Bacteria</taxon>
        <taxon>Pseudomonadati</taxon>
        <taxon>Thermodesulfobacteriota</taxon>
        <taxon>Desulfuromonadia</taxon>
        <taxon>Desulfuromonadales</taxon>
        <taxon>Geopsychrobacteraceae</taxon>
        <taxon>Malonomonas</taxon>
    </lineage>
</organism>
<dbReference type="InterPro" id="IPR058240">
    <property type="entry name" value="rSAM_sf"/>
</dbReference>
<evidence type="ECO:0000256" key="6">
    <source>
        <dbReference type="ARBA" id="ARBA00023014"/>
    </source>
</evidence>
<keyword evidence="3" id="KW-0949">S-adenosyl-L-methionine</keyword>
<dbReference type="PANTHER" id="PTHR43787">
    <property type="entry name" value="FEMO COFACTOR BIOSYNTHESIS PROTEIN NIFB-RELATED"/>
    <property type="match status" value="1"/>
</dbReference>
<comment type="cofactor">
    <cofactor evidence="1">
        <name>[4Fe-4S] cluster</name>
        <dbReference type="ChEBI" id="CHEBI:49883"/>
    </cofactor>
</comment>
<dbReference type="SFLD" id="SFLDG01083">
    <property type="entry name" value="Uncharacterised_Radical_SAM_Su"/>
    <property type="match status" value="1"/>
</dbReference>
<dbReference type="SUPFAM" id="SSF102114">
    <property type="entry name" value="Radical SAM enzymes"/>
    <property type="match status" value="1"/>
</dbReference>
<dbReference type="GO" id="GO:0046872">
    <property type="term" value="F:metal ion binding"/>
    <property type="evidence" value="ECO:0007669"/>
    <property type="project" value="UniProtKB-KW"/>
</dbReference>
<dbReference type="SFLD" id="SFLDS00029">
    <property type="entry name" value="Radical_SAM"/>
    <property type="match status" value="1"/>
</dbReference>
<keyword evidence="4" id="KW-0479">Metal-binding</keyword>
<proteinExistence type="predicted"/>
<dbReference type="RefSeq" id="WP_072906390.1">
    <property type="nucleotide sequence ID" value="NZ_FQZT01000003.1"/>
</dbReference>
<evidence type="ECO:0000259" key="7">
    <source>
        <dbReference type="PROSITE" id="PS51918"/>
    </source>
</evidence>
<evidence type="ECO:0000313" key="9">
    <source>
        <dbReference type="Proteomes" id="UP000184171"/>
    </source>
</evidence>
<sequence>MTKKEDGYTYLYGPVPSRRLGRSLGIDMVPYKVCSYDCIYCQLGRTTDLTLRRRRYVPAEKIVEELKRKLAAGARPDYISLAGSGEPTLNSDLGVLIREIKQLTDIPVAVLTNGSLLWMPDVQDELMQADLVVPSLDAGSSALFRYVNRPQKELSFEQMVDGLVTFAQRFEGEIHLEVLLLAGVTGIESEVMKIAELSGRIGATRVQLNSVDRPPVENFAFPVAKAQLEKFAKLFPGNCEIISDPLPQVVQPLGLSPVREAEVLALLSRRPCTSQDVAAGLGIHNMEALKLLSDLYKVGKLTTSMRDDHLFYSAVEHEQQYEVLSGQSACRV</sequence>
<dbReference type="Proteomes" id="UP000184171">
    <property type="component" value="Unassembled WGS sequence"/>
</dbReference>
<evidence type="ECO:0000256" key="5">
    <source>
        <dbReference type="ARBA" id="ARBA00023004"/>
    </source>
</evidence>
<evidence type="ECO:0000256" key="1">
    <source>
        <dbReference type="ARBA" id="ARBA00001966"/>
    </source>
</evidence>
<dbReference type="InterPro" id="IPR040084">
    <property type="entry name" value="GTPase_Obg"/>
</dbReference>
<dbReference type="PANTHER" id="PTHR43787:SF11">
    <property type="entry name" value="UPF0026 PROTEIN SLR1464"/>
    <property type="match status" value="1"/>
</dbReference>
<keyword evidence="5" id="KW-0408">Iron</keyword>
<keyword evidence="6" id="KW-0411">Iron-sulfur</keyword>
<dbReference type="CDD" id="cd01335">
    <property type="entry name" value="Radical_SAM"/>
    <property type="match status" value="1"/>
</dbReference>
<feature type="domain" description="Radical SAM core" evidence="7">
    <location>
        <begin position="18"/>
        <end position="245"/>
    </location>
</feature>
<dbReference type="GO" id="GO:0003824">
    <property type="term" value="F:catalytic activity"/>
    <property type="evidence" value="ECO:0007669"/>
    <property type="project" value="InterPro"/>
</dbReference>
<dbReference type="GO" id="GO:0051539">
    <property type="term" value="F:4 iron, 4 sulfur cluster binding"/>
    <property type="evidence" value="ECO:0007669"/>
    <property type="project" value="UniProtKB-KW"/>
</dbReference>
<dbReference type="EMBL" id="FQZT01000003">
    <property type="protein sequence ID" value="SHI89320.1"/>
    <property type="molecule type" value="Genomic_DNA"/>
</dbReference>
<dbReference type="InterPro" id="IPR013785">
    <property type="entry name" value="Aldolase_TIM"/>
</dbReference>
<evidence type="ECO:0000256" key="2">
    <source>
        <dbReference type="ARBA" id="ARBA00022485"/>
    </source>
</evidence>
<keyword evidence="2" id="KW-0004">4Fe-4S</keyword>
<evidence type="ECO:0000256" key="3">
    <source>
        <dbReference type="ARBA" id="ARBA00022691"/>
    </source>
</evidence>
<reference evidence="8 9" key="1">
    <citation type="submission" date="2016-11" db="EMBL/GenBank/DDBJ databases">
        <authorList>
            <person name="Jaros S."/>
            <person name="Januszkiewicz K."/>
            <person name="Wedrychowicz H."/>
        </authorList>
    </citation>
    <scope>NUCLEOTIDE SEQUENCE [LARGE SCALE GENOMIC DNA]</scope>
    <source>
        <strain evidence="8 9">DSM 5091</strain>
    </source>
</reference>
<dbReference type="STRING" id="1122189.SAMN02745165_01046"/>
<dbReference type="InterPro" id="IPR007197">
    <property type="entry name" value="rSAM"/>
</dbReference>
<dbReference type="AlphaFoldDB" id="A0A1M6EVB9"/>
<protein>
    <submittedName>
        <fullName evidence="8">Wyosine [tRNA(Phe)-imidazoG37] synthetase, radical SAM superfamily</fullName>
    </submittedName>
</protein>
<gene>
    <name evidence="8" type="ORF">SAMN02745165_01046</name>
</gene>
<dbReference type="OrthoDB" id="9800840at2"/>
<dbReference type="PROSITE" id="PS51918">
    <property type="entry name" value="RADICAL_SAM"/>
    <property type="match status" value="1"/>
</dbReference>
<evidence type="ECO:0000256" key="4">
    <source>
        <dbReference type="ARBA" id="ARBA00022723"/>
    </source>
</evidence>
<name>A0A1M6EVB9_MALRU</name>
<accession>A0A1M6EVB9</accession>
<dbReference type="Pfam" id="PF04055">
    <property type="entry name" value="Radical_SAM"/>
    <property type="match status" value="1"/>
</dbReference>
<dbReference type="Gene3D" id="3.20.20.70">
    <property type="entry name" value="Aldolase class I"/>
    <property type="match status" value="1"/>
</dbReference>
<evidence type="ECO:0000313" key="8">
    <source>
        <dbReference type="EMBL" id="SHI89320.1"/>
    </source>
</evidence>